<keyword evidence="3" id="KW-1185">Reference proteome</keyword>
<feature type="transmembrane region" description="Helical" evidence="1">
    <location>
        <begin position="42"/>
        <end position="64"/>
    </location>
</feature>
<dbReference type="EMBL" id="CT868676">
    <property type="protein sequence ID" value="CAK94250.1"/>
    <property type="molecule type" value="Genomic_DNA"/>
</dbReference>
<dbReference type="InParanoid" id="A0EG09"/>
<proteinExistence type="predicted"/>
<dbReference type="OMA" id="ETLGICI"/>
<dbReference type="Proteomes" id="UP000000600">
    <property type="component" value="Unassembled WGS sequence"/>
</dbReference>
<dbReference type="RefSeq" id="XP_001461623.1">
    <property type="nucleotide sequence ID" value="XM_001461586.2"/>
</dbReference>
<evidence type="ECO:0000256" key="1">
    <source>
        <dbReference type="SAM" id="Phobius"/>
    </source>
</evidence>
<evidence type="ECO:0000313" key="2">
    <source>
        <dbReference type="EMBL" id="CAK94250.1"/>
    </source>
</evidence>
<keyword evidence="1" id="KW-0472">Membrane</keyword>
<name>A0EG09_PARTE</name>
<dbReference type="HOGENOM" id="CLU_2054261_0_0_1"/>
<dbReference type="GeneID" id="5047408"/>
<evidence type="ECO:0000313" key="3">
    <source>
        <dbReference type="Proteomes" id="UP000000600"/>
    </source>
</evidence>
<accession>A0EG09</accession>
<keyword evidence="1" id="KW-0812">Transmembrane</keyword>
<dbReference type="OrthoDB" id="305461at2759"/>
<sequence>MIFEAFEFLLYTLYLALAYLIPIAMAAIAYASNDKPKMSRWLIHFLLINILKHTVFPILAFISLQALNETLGICILILPIYISFETLEQLVENNYNNILAPKIEILRQKSYQGLLKFNLL</sequence>
<dbReference type="AlphaFoldDB" id="A0EG09"/>
<gene>
    <name evidence="2" type="ORF">GSPATT00026573001</name>
</gene>
<organism evidence="2 3">
    <name type="scientific">Paramecium tetraurelia</name>
    <dbReference type="NCBI Taxonomy" id="5888"/>
    <lineage>
        <taxon>Eukaryota</taxon>
        <taxon>Sar</taxon>
        <taxon>Alveolata</taxon>
        <taxon>Ciliophora</taxon>
        <taxon>Intramacronucleata</taxon>
        <taxon>Oligohymenophorea</taxon>
        <taxon>Peniculida</taxon>
        <taxon>Parameciidae</taxon>
        <taxon>Paramecium</taxon>
    </lineage>
</organism>
<feature type="transmembrane region" description="Helical" evidence="1">
    <location>
        <begin position="12"/>
        <end position="30"/>
    </location>
</feature>
<keyword evidence="1" id="KW-1133">Transmembrane helix</keyword>
<reference evidence="2 3" key="1">
    <citation type="journal article" date="2006" name="Nature">
        <title>Global trends of whole-genome duplications revealed by the ciliate Paramecium tetraurelia.</title>
        <authorList>
            <consortium name="Genoscope"/>
            <person name="Aury J.-M."/>
            <person name="Jaillon O."/>
            <person name="Duret L."/>
            <person name="Noel B."/>
            <person name="Jubin C."/>
            <person name="Porcel B.M."/>
            <person name="Segurens B."/>
            <person name="Daubin V."/>
            <person name="Anthouard V."/>
            <person name="Aiach N."/>
            <person name="Arnaiz O."/>
            <person name="Billaut A."/>
            <person name="Beisson J."/>
            <person name="Blanc I."/>
            <person name="Bouhouche K."/>
            <person name="Camara F."/>
            <person name="Duharcourt S."/>
            <person name="Guigo R."/>
            <person name="Gogendeau D."/>
            <person name="Katinka M."/>
            <person name="Keller A.-M."/>
            <person name="Kissmehl R."/>
            <person name="Klotz C."/>
            <person name="Koll F."/>
            <person name="Le Moue A."/>
            <person name="Lepere C."/>
            <person name="Malinsky S."/>
            <person name="Nowacki M."/>
            <person name="Nowak J.K."/>
            <person name="Plattner H."/>
            <person name="Poulain J."/>
            <person name="Ruiz F."/>
            <person name="Serrano V."/>
            <person name="Zagulski M."/>
            <person name="Dessen P."/>
            <person name="Betermier M."/>
            <person name="Weissenbach J."/>
            <person name="Scarpelli C."/>
            <person name="Schachter V."/>
            <person name="Sperling L."/>
            <person name="Meyer E."/>
            <person name="Cohen J."/>
            <person name="Wincker P."/>
        </authorList>
    </citation>
    <scope>NUCLEOTIDE SEQUENCE [LARGE SCALE GENOMIC DNA]</scope>
    <source>
        <strain evidence="2 3">Stock d4-2</strain>
    </source>
</reference>
<dbReference type="KEGG" id="ptm:GSPATT00026573001"/>
<protein>
    <submittedName>
        <fullName evidence="2">Uncharacterized protein</fullName>
    </submittedName>
</protein>